<reference evidence="2 3" key="1">
    <citation type="submission" date="2019-04" db="EMBL/GenBank/DDBJ databases">
        <title>Nine Novel Phages from a Plateau Lake in Southwest China Provide Insights into Aeromonas Phage Diversity.</title>
        <authorList>
            <person name="Xiao W."/>
            <person name="Bai M."/>
            <person name="Wang Y."/>
            <person name="Cui X."/>
        </authorList>
    </citation>
    <scope>NUCLEOTIDE SEQUENCE [LARGE SCALE GENOMIC DNA]</scope>
</reference>
<keyword evidence="1" id="KW-0812">Transmembrane</keyword>
<protein>
    <submittedName>
        <fullName evidence="2">Uncharacterized protein</fullName>
    </submittedName>
</protein>
<proteinExistence type="predicted"/>
<feature type="transmembrane region" description="Helical" evidence="1">
    <location>
        <begin position="16"/>
        <end position="43"/>
    </location>
</feature>
<dbReference type="GeneID" id="55616959"/>
<dbReference type="Proteomes" id="UP000323739">
    <property type="component" value="Segment"/>
</dbReference>
<keyword evidence="1" id="KW-0472">Membrane</keyword>
<organism evidence="2 3">
    <name type="scientific">Aeromonas phage 4L372D</name>
    <dbReference type="NCBI Taxonomy" id="2588518"/>
    <lineage>
        <taxon>Viruses</taxon>
        <taxon>Duplodnaviria</taxon>
        <taxon>Heunggongvirae</taxon>
        <taxon>Uroviricota</taxon>
        <taxon>Caudoviricetes</taxon>
        <taxon>Plateaulakevirus</taxon>
        <taxon>Plateaulakevirus pv4L372D</taxon>
    </lineage>
</organism>
<dbReference type="EMBL" id="MK813939">
    <property type="protein sequence ID" value="QEG08505.1"/>
    <property type="molecule type" value="Genomic_DNA"/>
</dbReference>
<accession>A0A5B9N6U1</accession>
<name>A0A5B9N6U1_9CAUD</name>
<keyword evidence="3" id="KW-1185">Reference proteome</keyword>
<sequence length="73" mass="8809">MQEIYTFIVSQEIYNLVIMLFIIGWGVPFGLHNWVMWFCYLFSRKIIRQSDTGKVLDALWLVAVFWIVIIFFK</sequence>
<dbReference type="RefSeq" id="YP_009846589.1">
    <property type="nucleotide sequence ID" value="NC_048771.1"/>
</dbReference>
<dbReference type="KEGG" id="vg:55616959"/>
<gene>
    <name evidence="2" type="primary">4L372D_041</name>
</gene>
<evidence type="ECO:0000313" key="2">
    <source>
        <dbReference type="EMBL" id="QEG08505.1"/>
    </source>
</evidence>
<evidence type="ECO:0000313" key="3">
    <source>
        <dbReference type="Proteomes" id="UP000323739"/>
    </source>
</evidence>
<evidence type="ECO:0000256" key="1">
    <source>
        <dbReference type="SAM" id="Phobius"/>
    </source>
</evidence>
<keyword evidence="1" id="KW-1133">Transmembrane helix</keyword>
<feature type="transmembrane region" description="Helical" evidence="1">
    <location>
        <begin position="55"/>
        <end position="72"/>
    </location>
</feature>